<dbReference type="KEGG" id="tad:TRIADDRAFT_51889"/>
<feature type="transmembrane region" description="Helical" evidence="2">
    <location>
        <begin position="511"/>
        <end position="531"/>
    </location>
</feature>
<feature type="region of interest" description="Disordered" evidence="1">
    <location>
        <begin position="252"/>
        <end position="285"/>
    </location>
</feature>
<gene>
    <name evidence="4" type="ORF">TRIADDRAFT_51889</name>
</gene>
<sequence>MARMGNQSWLIHALVTILLLIIVKTSTTSAATSNDCLNQCSLTATTDSINKFLALKKQNKFRIITLTLAINNDTNGLSLAANLASSYEADKWVWALETYGRSYLALPFDINIFSMGTLTLFQRTATINITATPNNCLASLNETCKRKVIGKFLSGITQTDYNLHMMCHRVAQSEAFLWLVQNQLAYECCNELDSLSGSWDCNHPVELNGWLNILYVMIYASIVLVVLYVPEKILNEVSEEYERWFYRSKRKKPRSSSRQNKKQQQANNNNDYGINHQDEPDASKQHKISIQDDKELATFNKRNLRQLFDFDKYSYTELIILDGDVPFQVLPKRWNWKTNRCYQILFILLSPIVIVIFLALQLTINRQLFERVYLTNLTQQQLYEYLIPAVCGGFGLFVIVGAWIVATLTTDSLTNNVFIDWLDDLQVVEEDDSDDDDEERKEEKSNLPAIFSTHGSHEIVKFHRTVAKNRSLLFSSTYWSNYRIWVWDTPIQYWTAAKKQMLQSVNMCEQLFSCIGFMLATGLLPVVVLILCLPVFVVFLLMPIPLVYCFLTSIAGVHKILSRKITGLCNILLIIIFFICSLYFYIILIGLLAVSAYLILYTFAFTVVGIIVNADVSTPYLIFIVIIIYYLFSVISDRYVRKQKLKKLAFEICEKLESNRESQFSLDKQREILGKAVVDDQQQNKPETRRKHRKYTLPPLKMKNSRIDPIDIPKQPLYDDEETSLDQTFTPLQKIKTLFFEDHHGAAYVPLAVYKEVCAQHLGSSRRTFIRFIRMLCIVIFTFAAIMSFGQLQRLTSLAKPLAAFLIGYLPLLVALGDSNAEAALNDKKLKKEVISTIYRFATDIKKSQLIAPEELEQVSQYHNARETLAHGIIMDVF</sequence>
<proteinExistence type="predicted"/>
<dbReference type="AlphaFoldDB" id="B3RL60"/>
<evidence type="ECO:0000256" key="2">
    <source>
        <dbReference type="SAM" id="Phobius"/>
    </source>
</evidence>
<dbReference type="OMA" id="CERHDSE"/>
<keyword evidence="3" id="KW-0732">Signal</keyword>
<feature type="transmembrane region" description="Helical" evidence="2">
    <location>
        <begin position="385"/>
        <end position="406"/>
    </location>
</feature>
<dbReference type="eggNOG" id="ENOG502SZMA">
    <property type="taxonomic scope" value="Eukaryota"/>
</dbReference>
<keyword evidence="5" id="KW-1185">Reference proteome</keyword>
<dbReference type="Proteomes" id="UP000009022">
    <property type="component" value="Unassembled WGS sequence"/>
</dbReference>
<dbReference type="HOGENOM" id="CLU_327713_0_0_1"/>
<keyword evidence="2" id="KW-0812">Transmembrane</keyword>
<dbReference type="OrthoDB" id="10319615at2759"/>
<feature type="transmembrane region" description="Helical" evidence="2">
    <location>
        <begin position="772"/>
        <end position="790"/>
    </location>
</feature>
<keyword evidence="2" id="KW-1133">Transmembrane helix</keyword>
<feature type="compositionally biased region" description="Basic and acidic residues" evidence="1">
    <location>
        <begin position="276"/>
        <end position="285"/>
    </location>
</feature>
<keyword evidence="2" id="KW-0472">Membrane</keyword>
<feature type="signal peptide" evidence="3">
    <location>
        <begin position="1"/>
        <end position="30"/>
    </location>
</feature>
<feature type="transmembrane region" description="Helical" evidence="2">
    <location>
        <begin position="210"/>
        <end position="229"/>
    </location>
</feature>
<feature type="transmembrane region" description="Helical" evidence="2">
    <location>
        <begin position="569"/>
        <end position="600"/>
    </location>
</feature>
<feature type="transmembrane region" description="Helical" evidence="2">
    <location>
        <begin position="537"/>
        <end position="557"/>
    </location>
</feature>
<evidence type="ECO:0000256" key="1">
    <source>
        <dbReference type="SAM" id="MobiDB-lite"/>
    </source>
</evidence>
<dbReference type="CTD" id="6749125"/>
<accession>B3RL60</accession>
<feature type="transmembrane region" description="Helical" evidence="2">
    <location>
        <begin position="342"/>
        <end position="365"/>
    </location>
</feature>
<evidence type="ECO:0000256" key="3">
    <source>
        <dbReference type="SAM" id="SignalP"/>
    </source>
</evidence>
<dbReference type="RefSeq" id="XP_002108692.1">
    <property type="nucleotide sequence ID" value="XM_002108656.1"/>
</dbReference>
<feature type="transmembrane region" description="Helical" evidence="2">
    <location>
        <begin position="620"/>
        <end position="640"/>
    </location>
</feature>
<feature type="transmembrane region" description="Helical" evidence="2">
    <location>
        <begin position="802"/>
        <end position="821"/>
    </location>
</feature>
<name>B3RL60_TRIAD</name>
<organism evidence="4 5">
    <name type="scientific">Trichoplax adhaerens</name>
    <name type="common">Trichoplax reptans</name>
    <dbReference type="NCBI Taxonomy" id="10228"/>
    <lineage>
        <taxon>Eukaryota</taxon>
        <taxon>Metazoa</taxon>
        <taxon>Placozoa</taxon>
        <taxon>Uniplacotomia</taxon>
        <taxon>Trichoplacea</taxon>
        <taxon>Trichoplacidae</taxon>
        <taxon>Trichoplax</taxon>
    </lineage>
</organism>
<reference evidence="4 5" key="1">
    <citation type="journal article" date="2008" name="Nature">
        <title>The Trichoplax genome and the nature of placozoans.</title>
        <authorList>
            <person name="Srivastava M."/>
            <person name="Begovic E."/>
            <person name="Chapman J."/>
            <person name="Putnam N.H."/>
            <person name="Hellsten U."/>
            <person name="Kawashima T."/>
            <person name="Kuo A."/>
            <person name="Mitros T."/>
            <person name="Salamov A."/>
            <person name="Carpenter M.L."/>
            <person name="Signorovitch A.Y."/>
            <person name="Moreno M.A."/>
            <person name="Kamm K."/>
            <person name="Grimwood J."/>
            <person name="Schmutz J."/>
            <person name="Shapiro H."/>
            <person name="Grigoriev I.V."/>
            <person name="Buss L.W."/>
            <person name="Schierwater B."/>
            <person name="Dellaporta S.L."/>
            <person name="Rokhsar D.S."/>
        </authorList>
    </citation>
    <scope>NUCLEOTIDE SEQUENCE [LARGE SCALE GENOMIC DNA]</scope>
    <source>
        <strain evidence="4 5">Grell-BS-1999</strain>
    </source>
</reference>
<dbReference type="GeneID" id="6749125"/>
<dbReference type="EMBL" id="DS985241">
    <property type="protein sequence ID" value="EDV29490.1"/>
    <property type="molecule type" value="Genomic_DNA"/>
</dbReference>
<dbReference type="InParanoid" id="B3RL60"/>
<evidence type="ECO:0000313" key="4">
    <source>
        <dbReference type="EMBL" id="EDV29490.1"/>
    </source>
</evidence>
<evidence type="ECO:0000313" key="5">
    <source>
        <dbReference type="Proteomes" id="UP000009022"/>
    </source>
</evidence>
<protein>
    <submittedName>
        <fullName evidence="4">Uncharacterized protein</fullName>
    </submittedName>
</protein>
<feature type="chain" id="PRO_5002798186" evidence="3">
    <location>
        <begin position="31"/>
        <end position="878"/>
    </location>
</feature>
<feature type="compositionally biased region" description="Basic residues" evidence="1">
    <location>
        <begin position="252"/>
        <end position="261"/>
    </location>
</feature>